<dbReference type="PaxDb" id="3218-PP1S77_13V6.1"/>
<accession>A0A2K1KDY1</accession>
<dbReference type="KEGG" id="ppp:112283272"/>
<reference evidence="1 3" key="1">
    <citation type="journal article" date="2008" name="Science">
        <title>The Physcomitrella genome reveals evolutionary insights into the conquest of land by plants.</title>
        <authorList>
            <person name="Rensing S."/>
            <person name="Lang D."/>
            <person name="Zimmer A."/>
            <person name="Terry A."/>
            <person name="Salamov A."/>
            <person name="Shapiro H."/>
            <person name="Nishiyama T."/>
            <person name="Perroud P.-F."/>
            <person name="Lindquist E."/>
            <person name="Kamisugi Y."/>
            <person name="Tanahashi T."/>
            <person name="Sakakibara K."/>
            <person name="Fujita T."/>
            <person name="Oishi K."/>
            <person name="Shin-I T."/>
            <person name="Kuroki Y."/>
            <person name="Toyoda A."/>
            <person name="Suzuki Y."/>
            <person name="Hashimoto A."/>
            <person name="Yamaguchi K."/>
            <person name="Sugano A."/>
            <person name="Kohara Y."/>
            <person name="Fujiyama A."/>
            <person name="Anterola A."/>
            <person name="Aoki S."/>
            <person name="Ashton N."/>
            <person name="Barbazuk W.B."/>
            <person name="Barker E."/>
            <person name="Bennetzen J."/>
            <person name="Bezanilla M."/>
            <person name="Blankenship R."/>
            <person name="Cho S.H."/>
            <person name="Dutcher S."/>
            <person name="Estelle M."/>
            <person name="Fawcett J.A."/>
            <person name="Gundlach H."/>
            <person name="Hanada K."/>
            <person name="Heyl A."/>
            <person name="Hicks K.A."/>
            <person name="Hugh J."/>
            <person name="Lohr M."/>
            <person name="Mayer K."/>
            <person name="Melkozernov A."/>
            <person name="Murata T."/>
            <person name="Nelson D."/>
            <person name="Pils B."/>
            <person name="Prigge M."/>
            <person name="Reiss B."/>
            <person name="Renner T."/>
            <person name="Rombauts S."/>
            <person name="Rushton P."/>
            <person name="Sanderfoot A."/>
            <person name="Schween G."/>
            <person name="Shiu S.-H."/>
            <person name="Stueber K."/>
            <person name="Theodoulou F.L."/>
            <person name="Tu H."/>
            <person name="Van de Peer Y."/>
            <person name="Verrier P.J."/>
            <person name="Waters E."/>
            <person name="Wood A."/>
            <person name="Yang L."/>
            <person name="Cove D."/>
            <person name="Cuming A."/>
            <person name="Hasebe M."/>
            <person name="Lucas S."/>
            <person name="Mishler D.B."/>
            <person name="Reski R."/>
            <person name="Grigoriev I."/>
            <person name="Quatrano R.S."/>
            <person name="Boore J.L."/>
        </authorList>
    </citation>
    <scope>NUCLEOTIDE SEQUENCE [LARGE SCALE GENOMIC DNA]</scope>
    <source>
        <strain evidence="2 3">cv. Gransden 2004</strain>
    </source>
</reference>
<dbReference type="EMBL" id="ABEU02000006">
    <property type="protein sequence ID" value="PNR51978.1"/>
    <property type="molecule type" value="Genomic_DNA"/>
</dbReference>
<gene>
    <name evidence="2" type="primary">LOC112283272</name>
    <name evidence="1" type="ORF">PHYPA_008352</name>
</gene>
<evidence type="ECO:0000313" key="2">
    <source>
        <dbReference type="EnsemblPlants" id="Pp3c6_1060V3.1"/>
    </source>
</evidence>
<dbReference type="Proteomes" id="UP000006727">
    <property type="component" value="Chromosome 6"/>
</dbReference>
<reference evidence="1 3" key="2">
    <citation type="journal article" date="2018" name="Plant J.">
        <title>The Physcomitrella patens chromosome-scale assembly reveals moss genome structure and evolution.</title>
        <authorList>
            <person name="Lang D."/>
            <person name="Ullrich K.K."/>
            <person name="Murat F."/>
            <person name="Fuchs J."/>
            <person name="Jenkins J."/>
            <person name="Haas F.B."/>
            <person name="Piednoel M."/>
            <person name="Gundlach H."/>
            <person name="Van Bel M."/>
            <person name="Meyberg R."/>
            <person name="Vives C."/>
            <person name="Morata J."/>
            <person name="Symeonidi A."/>
            <person name="Hiss M."/>
            <person name="Muchero W."/>
            <person name="Kamisugi Y."/>
            <person name="Saleh O."/>
            <person name="Blanc G."/>
            <person name="Decker E.L."/>
            <person name="van Gessel N."/>
            <person name="Grimwood J."/>
            <person name="Hayes R.D."/>
            <person name="Graham S.W."/>
            <person name="Gunter L.E."/>
            <person name="McDaniel S.F."/>
            <person name="Hoernstein S.N.W."/>
            <person name="Larsson A."/>
            <person name="Li F.W."/>
            <person name="Perroud P.F."/>
            <person name="Phillips J."/>
            <person name="Ranjan P."/>
            <person name="Rokshar D.S."/>
            <person name="Rothfels C.J."/>
            <person name="Schneider L."/>
            <person name="Shu S."/>
            <person name="Stevenson D.W."/>
            <person name="Thummler F."/>
            <person name="Tillich M."/>
            <person name="Villarreal Aguilar J.C."/>
            <person name="Widiez T."/>
            <person name="Wong G.K."/>
            <person name="Wymore A."/>
            <person name="Zhang Y."/>
            <person name="Zimmer A.D."/>
            <person name="Quatrano R.S."/>
            <person name="Mayer K.F.X."/>
            <person name="Goodstein D."/>
            <person name="Casacuberta J.M."/>
            <person name="Vandepoele K."/>
            <person name="Reski R."/>
            <person name="Cuming A.C."/>
            <person name="Tuskan G.A."/>
            <person name="Maumus F."/>
            <person name="Salse J."/>
            <person name="Schmutz J."/>
            <person name="Rensing S.A."/>
        </authorList>
    </citation>
    <scope>NUCLEOTIDE SEQUENCE [LARGE SCALE GENOMIC DNA]</scope>
    <source>
        <strain evidence="2 3">cv. Gransden 2004</strain>
    </source>
</reference>
<dbReference type="AlphaFoldDB" id="A0A2K1KDY1"/>
<protein>
    <submittedName>
        <fullName evidence="1 2">Uncharacterized protein</fullName>
    </submittedName>
</protein>
<reference evidence="2" key="3">
    <citation type="submission" date="2020-12" db="UniProtKB">
        <authorList>
            <consortium name="EnsemblPlants"/>
        </authorList>
    </citation>
    <scope>IDENTIFICATION</scope>
</reference>
<dbReference type="EnsemblPlants" id="Pp3c6_1060V3.2">
    <property type="protein sequence ID" value="Pp3c6_1060V3.2"/>
    <property type="gene ID" value="Pp3c6_1060"/>
</dbReference>
<name>A0A2K1KDY1_PHYPA</name>
<dbReference type="Gramene" id="Pp3c6_1060V3.2">
    <property type="protein sequence ID" value="Pp3c6_1060V3.2"/>
    <property type="gene ID" value="Pp3c6_1060"/>
</dbReference>
<dbReference type="Gramene" id="Pp3c6_1060V3.1">
    <property type="protein sequence ID" value="Pp3c6_1060V3.1"/>
    <property type="gene ID" value="Pp3c6_1060"/>
</dbReference>
<evidence type="ECO:0000313" key="1">
    <source>
        <dbReference type="EMBL" id="PNR51978.1"/>
    </source>
</evidence>
<dbReference type="EnsemblPlants" id="Pp3c6_1060V3.1">
    <property type="protein sequence ID" value="Pp3c6_1060V3.1"/>
    <property type="gene ID" value="Pp3c6_1060"/>
</dbReference>
<evidence type="ECO:0000313" key="3">
    <source>
        <dbReference type="Proteomes" id="UP000006727"/>
    </source>
</evidence>
<sequence>MRSVQTSLYANGMATSRMTRMMGTSATNLRKNLTMGPMPNTADVEVVNADKTPSELQVRCGMTLCGVLFLTMGPRILCRDMVTFFHQNMASQEKNLKRTILIKHSCPSVSLLSRRTIFKE</sequence>
<keyword evidence="3" id="KW-1185">Reference proteome</keyword>
<proteinExistence type="predicted"/>
<organism evidence="1">
    <name type="scientific">Physcomitrium patens</name>
    <name type="common">Spreading-leaved earth moss</name>
    <name type="synonym">Physcomitrella patens</name>
    <dbReference type="NCBI Taxonomy" id="3218"/>
    <lineage>
        <taxon>Eukaryota</taxon>
        <taxon>Viridiplantae</taxon>
        <taxon>Streptophyta</taxon>
        <taxon>Embryophyta</taxon>
        <taxon>Bryophyta</taxon>
        <taxon>Bryophytina</taxon>
        <taxon>Bryopsida</taxon>
        <taxon>Funariidae</taxon>
        <taxon>Funariales</taxon>
        <taxon>Funariaceae</taxon>
        <taxon>Physcomitrium</taxon>
    </lineage>
</organism>
<dbReference type="GeneID" id="112283272"/>
<dbReference type="RefSeq" id="XP_024377558.1">
    <property type="nucleotide sequence ID" value="XM_024521790.2"/>
</dbReference>